<keyword evidence="4" id="KW-1185">Reference proteome</keyword>
<dbReference type="AlphaFoldDB" id="A0A7W3MZ45"/>
<feature type="signal peptide" evidence="2">
    <location>
        <begin position="1"/>
        <end position="26"/>
    </location>
</feature>
<protein>
    <recommendedName>
        <fullName evidence="5">Phosphoglyceromutase</fullName>
    </recommendedName>
</protein>
<dbReference type="InterPro" id="IPR017850">
    <property type="entry name" value="Alkaline_phosphatase_core_sf"/>
</dbReference>
<name>A0A7W3MZ45_9ACTN</name>
<dbReference type="SUPFAM" id="SSF53649">
    <property type="entry name" value="Alkaline phosphatase-like"/>
    <property type="match status" value="1"/>
</dbReference>
<evidence type="ECO:0000313" key="4">
    <source>
        <dbReference type="Proteomes" id="UP000539313"/>
    </source>
</evidence>
<dbReference type="RefSeq" id="WP_182705938.1">
    <property type="nucleotide sequence ID" value="NZ_JACJII010000001.1"/>
</dbReference>
<evidence type="ECO:0000256" key="2">
    <source>
        <dbReference type="SAM" id="SignalP"/>
    </source>
</evidence>
<feature type="transmembrane region" description="Helical" evidence="1">
    <location>
        <begin position="400"/>
        <end position="419"/>
    </location>
</feature>
<feature type="transmembrane region" description="Helical" evidence="1">
    <location>
        <begin position="366"/>
        <end position="388"/>
    </location>
</feature>
<feature type="transmembrane region" description="Helical" evidence="1">
    <location>
        <begin position="655"/>
        <end position="673"/>
    </location>
</feature>
<feature type="transmembrane region" description="Helical" evidence="1">
    <location>
        <begin position="506"/>
        <end position="524"/>
    </location>
</feature>
<sequence>MRGVGVLLLAVLALVWPVAFPAAAEAAEGARQGDAPQGRVLLVGVPSLHWDDLGERTTPHLWRLARAGSAGAQSVRALGTVACPIDGWLTVSAGARASRPSGPCDALPPAPRVSGQGAVVTGFAQARHSNAESHFRAPVGLLGDTVRRSGGCTTAVGPGAALALADSRGKVDVYAPSADRMPAGTPGRCAVTVVDVDDLLRAGRDADARAAAARRADAALGRVLAQTPPGTTVLVSGISDGPAAAGPHLRVAIAAGPGVPAGGYLISDSTRRRGIVITPDVTATMLRAAGLAAPAELIGTPVRGEGRRPEGTAGVTALARHDVAAQTYKSVLPRFFLGLVISQVAFYVLAMLLLRRAHDGGGRRRVLAVTRVVALACAAVPVSTYLVNLLPWWQGGPPRLTLLGGIAAFDALIVALALAGPWRRSLLGPGTVVAAVTAATVGLDLLTGTELQLYSLMGYSPLVGGRYYGLGNIAFSVFATSVLLTGAGLAQWLVDQGAERGDGERARRWAVTAVVTLGLLAMALDGLPLWGADFGGVIAIVPGLAVAAMMVAGRRISVLRLGAFCGVGGVLVLAIAYLDHRRGSSTHLGRFFGELLAGEAVPTVERKFNAMMGTMLNPTLTPIAVAALVLLFMMLRRPGRMRAPALEQVYAHAPLLRAGLMGALATAVVGTLVNDSGMAVLALALVVAVPLALAAGAQALQPAGTAEAAAGRG</sequence>
<keyword evidence="2" id="KW-0732">Signal</keyword>
<feature type="transmembrane region" description="Helical" evidence="1">
    <location>
        <begin position="530"/>
        <end position="551"/>
    </location>
</feature>
<feature type="transmembrane region" description="Helical" evidence="1">
    <location>
        <begin position="467"/>
        <end position="494"/>
    </location>
</feature>
<dbReference type="Proteomes" id="UP000539313">
    <property type="component" value="Unassembled WGS sequence"/>
</dbReference>
<proteinExistence type="predicted"/>
<accession>A0A7W3MZ45</accession>
<feature type="chain" id="PRO_5031093506" description="Phosphoglyceromutase" evidence="2">
    <location>
        <begin position="27"/>
        <end position="713"/>
    </location>
</feature>
<evidence type="ECO:0008006" key="5">
    <source>
        <dbReference type="Google" id="ProtNLM"/>
    </source>
</evidence>
<feature type="transmembrane region" description="Helical" evidence="1">
    <location>
        <begin position="558"/>
        <end position="578"/>
    </location>
</feature>
<feature type="transmembrane region" description="Helical" evidence="1">
    <location>
        <begin position="615"/>
        <end position="635"/>
    </location>
</feature>
<keyword evidence="1" id="KW-0812">Transmembrane</keyword>
<comment type="caution">
    <text evidence="3">The sequence shown here is derived from an EMBL/GenBank/DDBJ whole genome shotgun (WGS) entry which is preliminary data.</text>
</comment>
<dbReference type="EMBL" id="JACJII010000001">
    <property type="protein sequence ID" value="MBA9004492.1"/>
    <property type="molecule type" value="Genomic_DNA"/>
</dbReference>
<feature type="transmembrane region" description="Helical" evidence="1">
    <location>
        <begin position="335"/>
        <end position="354"/>
    </location>
</feature>
<keyword evidence="1" id="KW-1133">Transmembrane helix</keyword>
<evidence type="ECO:0000313" key="3">
    <source>
        <dbReference type="EMBL" id="MBA9004492.1"/>
    </source>
</evidence>
<evidence type="ECO:0000256" key="1">
    <source>
        <dbReference type="SAM" id="Phobius"/>
    </source>
</evidence>
<keyword evidence="1" id="KW-0472">Membrane</keyword>
<reference evidence="3 4" key="1">
    <citation type="submission" date="2020-08" db="EMBL/GenBank/DDBJ databases">
        <title>Sequencing the genomes of 1000 actinobacteria strains.</title>
        <authorList>
            <person name="Klenk H.-P."/>
        </authorList>
    </citation>
    <scope>NUCLEOTIDE SEQUENCE [LARGE SCALE GENOMIC DNA]</scope>
    <source>
        <strain evidence="3 4">DSM 45823</strain>
    </source>
</reference>
<organism evidence="3 4">
    <name type="scientific">Thermomonospora cellulosilytica</name>
    <dbReference type="NCBI Taxonomy" id="1411118"/>
    <lineage>
        <taxon>Bacteria</taxon>
        <taxon>Bacillati</taxon>
        <taxon>Actinomycetota</taxon>
        <taxon>Actinomycetes</taxon>
        <taxon>Streptosporangiales</taxon>
        <taxon>Thermomonosporaceae</taxon>
        <taxon>Thermomonospora</taxon>
    </lineage>
</organism>
<gene>
    <name evidence="3" type="ORF">HNR21_003374</name>
</gene>
<feature type="transmembrane region" description="Helical" evidence="1">
    <location>
        <begin position="679"/>
        <end position="697"/>
    </location>
</feature>
<feature type="transmembrane region" description="Helical" evidence="1">
    <location>
        <begin position="426"/>
        <end position="447"/>
    </location>
</feature>